<dbReference type="EMBL" id="FMXQ01000002">
    <property type="protein sequence ID" value="SDB12229.1"/>
    <property type="molecule type" value="Genomic_DNA"/>
</dbReference>
<dbReference type="Pfam" id="PF01925">
    <property type="entry name" value="TauE"/>
    <property type="match status" value="1"/>
</dbReference>
<protein>
    <recommendedName>
        <fullName evidence="5">Probable membrane transporter protein</fullName>
    </recommendedName>
</protein>
<dbReference type="OrthoDB" id="9151526at2"/>
<comment type="similarity">
    <text evidence="5">Belongs to the 4-toluene sulfonate uptake permease (TSUP) (TC 2.A.102) family.</text>
</comment>
<keyword evidence="4 5" id="KW-0472">Membrane</keyword>
<keyword evidence="2 5" id="KW-0812">Transmembrane</keyword>
<keyword evidence="3 5" id="KW-1133">Transmembrane helix</keyword>
<dbReference type="InterPro" id="IPR002781">
    <property type="entry name" value="TM_pro_TauE-like"/>
</dbReference>
<evidence type="ECO:0000256" key="1">
    <source>
        <dbReference type="ARBA" id="ARBA00004141"/>
    </source>
</evidence>
<evidence type="ECO:0000256" key="5">
    <source>
        <dbReference type="RuleBase" id="RU363041"/>
    </source>
</evidence>
<feature type="transmembrane region" description="Helical" evidence="5">
    <location>
        <begin position="143"/>
        <end position="169"/>
    </location>
</feature>
<evidence type="ECO:0000256" key="2">
    <source>
        <dbReference type="ARBA" id="ARBA00022692"/>
    </source>
</evidence>
<evidence type="ECO:0000313" key="7">
    <source>
        <dbReference type="Proteomes" id="UP000199071"/>
    </source>
</evidence>
<feature type="transmembrane region" description="Helical" evidence="5">
    <location>
        <begin position="181"/>
        <end position="205"/>
    </location>
</feature>
<dbReference type="AlphaFoldDB" id="A0A1G6AVA1"/>
<feature type="transmembrane region" description="Helical" evidence="5">
    <location>
        <begin position="74"/>
        <end position="94"/>
    </location>
</feature>
<dbReference type="RefSeq" id="WP_090875042.1">
    <property type="nucleotide sequence ID" value="NZ_FMXQ01000002.1"/>
</dbReference>
<dbReference type="STRING" id="665467.SAMN02982931_00901"/>
<gene>
    <name evidence="6" type="ORF">SAMN02982931_00901</name>
</gene>
<dbReference type="PANTHER" id="PTHR43701">
    <property type="entry name" value="MEMBRANE TRANSPORTER PROTEIN MJ0441-RELATED"/>
    <property type="match status" value="1"/>
</dbReference>
<feature type="transmembrane region" description="Helical" evidence="5">
    <location>
        <begin position="12"/>
        <end position="42"/>
    </location>
</feature>
<dbReference type="PANTHER" id="PTHR43701:SF2">
    <property type="entry name" value="MEMBRANE TRANSPORTER PROTEIN YJNA-RELATED"/>
    <property type="match status" value="1"/>
</dbReference>
<reference evidence="6 7" key="1">
    <citation type="submission" date="2016-10" db="EMBL/GenBank/DDBJ databases">
        <authorList>
            <person name="de Groot N.N."/>
        </authorList>
    </citation>
    <scope>NUCLEOTIDE SEQUENCE [LARGE SCALE GENOMIC DNA]</scope>
    <source>
        <strain evidence="6 7">ATCC 35022</strain>
    </source>
</reference>
<evidence type="ECO:0000256" key="3">
    <source>
        <dbReference type="ARBA" id="ARBA00022989"/>
    </source>
</evidence>
<feature type="transmembrane region" description="Helical" evidence="5">
    <location>
        <begin position="243"/>
        <end position="262"/>
    </location>
</feature>
<dbReference type="GO" id="GO:0005886">
    <property type="term" value="C:plasma membrane"/>
    <property type="evidence" value="ECO:0007669"/>
    <property type="project" value="UniProtKB-SubCell"/>
</dbReference>
<accession>A0A1G6AVA1</accession>
<name>A0A1G6AVA1_9HYPH</name>
<feature type="transmembrane region" description="Helical" evidence="5">
    <location>
        <begin position="211"/>
        <end position="231"/>
    </location>
</feature>
<evidence type="ECO:0000256" key="4">
    <source>
        <dbReference type="ARBA" id="ARBA00023136"/>
    </source>
</evidence>
<organism evidence="6 7">
    <name type="scientific">Bauldia litoralis</name>
    <dbReference type="NCBI Taxonomy" id="665467"/>
    <lineage>
        <taxon>Bacteria</taxon>
        <taxon>Pseudomonadati</taxon>
        <taxon>Pseudomonadota</taxon>
        <taxon>Alphaproteobacteria</taxon>
        <taxon>Hyphomicrobiales</taxon>
        <taxon>Kaistiaceae</taxon>
        <taxon>Bauldia</taxon>
    </lineage>
</organism>
<evidence type="ECO:0000313" key="6">
    <source>
        <dbReference type="EMBL" id="SDB12229.1"/>
    </source>
</evidence>
<comment type="subcellular location">
    <subcellularLocation>
        <location evidence="5">Cell membrane</location>
        <topology evidence="5">Multi-pass membrane protein</topology>
    </subcellularLocation>
    <subcellularLocation>
        <location evidence="1">Membrane</location>
        <topology evidence="1">Multi-pass membrane protein</topology>
    </subcellularLocation>
</comment>
<dbReference type="Proteomes" id="UP000199071">
    <property type="component" value="Unassembled WGS sequence"/>
</dbReference>
<keyword evidence="7" id="KW-1185">Reference proteome</keyword>
<feature type="transmembrane region" description="Helical" evidence="5">
    <location>
        <begin position="106"/>
        <end position="123"/>
    </location>
</feature>
<keyword evidence="5" id="KW-1003">Cell membrane</keyword>
<feature type="transmembrane region" description="Helical" evidence="5">
    <location>
        <begin position="49"/>
        <end position="68"/>
    </location>
</feature>
<sequence length="266" mass="26529">MSDLTLLQDVLALLSGGLVGFSLGLVGGGGSVLAVPLLVYVVGVKDPHVAIGTSALAVAVSAAINLVTHFRKGNVKFGCAAAFAVFGIIGAALGSTAGKAFDGQSLLALFGVVMIVVGLTMARKPAEVGRPDIHLDRTTAASLLPRIAPVALGVGFMAGFFGIGGGFLIVPGLVISTGMPLLNAVGSSLLSVTTFGLTTAGNYALSGLVDWWVAGLLIVGGAVGGLGGVAVSRTLAARKPGLSYAFAAIVIVVGIYVVWRGIDVLF</sequence>
<proteinExistence type="inferred from homology"/>
<dbReference type="InterPro" id="IPR051598">
    <property type="entry name" value="TSUP/Inactive_protease-like"/>
</dbReference>